<proteinExistence type="predicted"/>
<gene>
    <name evidence="11" type="ORF">KDA27_17550</name>
</gene>
<dbReference type="SUPFAM" id="SSF90123">
    <property type="entry name" value="ABC transporter transmembrane region"/>
    <property type="match status" value="1"/>
</dbReference>
<evidence type="ECO:0000256" key="1">
    <source>
        <dbReference type="ARBA" id="ARBA00004651"/>
    </source>
</evidence>
<dbReference type="Proteomes" id="UP000739538">
    <property type="component" value="Unassembled WGS sequence"/>
</dbReference>
<dbReference type="InterPro" id="IPR003439">
    <property type="entry name" value="ABC_transporter-like_ATP-bd"/>
</dbReference>
<feature type="transmembrane region" description="Helical" evidence="8">
    <location>
        <begin position="28"/>
        <end position="49"/>
    </location>
</feature>
<feature type="transmembrane region" description="Helical" evidence="8">
    <location>
        <begin position="285"/>
        <end position="303"/>
    </location>
</feature>
<dbReference type="InterPro" id="IPR036640">
    <property type="entry name" value="ABC1_TM_sf"/>
</dbReference>
<comment type="caution">
    <text evidence="11">The sequence shown here is derived from an EMBL/GenBank/DDBJ whole genome shotgun (WGS) entry which is preliminary data.</text>
</comment>
<evidence type="ECO:0000313" key="12">
    <source>
        <dbReference type="Proteomes" id="UP000739538"/>
    </source>
</evidence>
<evidence type="ECO:0000256" key="3">
    <source>
        <dbReference type="ARBA" id="ARBA00022692"/>
    </source>
</evidence>
<reference evidence="11" key="2">
    <citation type="journal article" date="2021" name="Microbiome">
        <title>Successional dynamics and alternative stable states in a saline activated sludge microbial community over 9 years.</title>
        <authorList>
            <person name="Wang Y."/>
            <person name="Ye J."/>
            <person name="Ju F."/>
            <person name="Liu L."/>
            <person name="Boyd J.A."/>
            <person name="Deng Y."/>
            <person name="Parks D.H."/>
            <person name="Jiang X."/>
            <person name="Yin X."/>
            <person name="Woodcroft B.J."/>
            <person name="Tyson G.W."/>
            <person name="Hugenholtz P."/>
            <person name="Polz M.F."/>
            <person name="Zhang T."/>
        </authorList>
    </citation>
    <scope>NUCLEOTIDE SEQUENCE</scope>
    <source>
        <strain evidence="11">HKST-UBA02</strain>
    </source>
</reference>
<name>A0A956NDW2_UNCEI</name>
<evidence type="ECO:0000256" key="8">
    <source>
        <dbReference type="SAM" id="Phobius"/>
    </source>
</evidence>
<evidence type="ECO:0000256" key="7">
    <source>
        <dbReference type="ARBA" id="ARBA00023136"/>
    </source>
</evidence>
<sequence length="616" mass="69022">MSSSNRNKGELGTYFRVLSYLRPYAPRLVFVFLLNGLFIVFNMLSLWMIPVFPQALFGGQEGTVRPAAPSSLFEINDWLKYQYFELVGRPSPAEAIELACILIFATFLLKNVFQFAEQYVVSYVEQRVIKDLRDEVFTAVLRKPLAFYSQYDTGNLISRLTNDINDLNVAVNRSFTKLIRDPVLIVLSMMFLFSINVGLTFFALIVIPVSGIVIRQIGKSLKRRSTRVQQMLATITSDLQDKLSGIKVVHAFSQEDAEAERFQEYTERHFRAALKKVRTHRLSSPLSETLGILIMISVLLVGGRQVLTEGGMQAEDFIRFLAILFGLLQPIKSLADLNNNVQIALASGARVFEIVDHPAEIPERPDAVRKSSLDERIEYTNVSFRYAPSEPLVLDDVSFTIEKNQTVALVGPSGAGKSTIAQLLPRFYDVEGGSIRVDGVDVRDLALRDLRRLIGVVSQDVTLFNDTVRNNIAYGLPDVSDERIKAAAEAANALHFIQALPEGFETMVGERGVRLSGGERQRISIARALLANPPILVLDEATSSLDAESEALIQDALERLMEDRTVLSIAHRLATVRKADKILVIEDGRLAEEGSHTDLLDQSERYRRYYELQVSQ</sequence>
<dbReference type="InterPro" id="IPR011527">
    <property type="entry name" value="ABC1_TM_dom"/>
</dbReference>
<keyword evidence="3 8" id="KW-0812">Transmembrane</keyword>
<feature type="domain" description="ABC transmembrane type-1" evidence="10">
    <location>
        <begin position="28"/>
        <end position="342"/>
    </location>
</feature>
<dbReference type="CDD" id="cd18552">
    <property type="entry name" value="ABC_6TM_MsbA_like"/>
    <property type="match status" value="1"/>
</dbReference>
<dbReference type="PROSITE" id="PS50893">
    <property type="entry name" value="ABC_TRANSPORTER_2"/>
    <property type="match status" value="1"/>
</dbReference>
<evidence type="ECO:0000259" key="10">
    <source>
        <dbReference type="PROSITE" id="PS50929"/>
    </source>
</evidence>
<reference evidence="11" key="1">
    <citation type="submission" date="2020-04" db="EMBL/GenBank/DDBJ databases">
        <authorList>
            <person name="Zhang T."/>
        </authorList>
    </citation>
    <scope>NUCLEOTIDE SEQUENCE</scope>
    <source>
        <strain evidence="11">HKST-UBA02</strain>
    </source>
</reference>
<dbReference type="Gene3D" id="3.40.50.300">
    <property type="entry name" value="P-loop containing nucleotide triphosphate hydrolases"/>
    <property type="match status" value="1"/>
</dbReference>
<evidence type="ECO:0000256" key="5">
    <source>
        <dbReference type="ARBA" id="ARBA00022840"/>
    </source>
</evidence>
<feature type="domain" description="ABC transporter" evidence="9">
    <location>
        <begin position="377"/>
        <end position="612"/>
    </location>
</feature>
<organism evidence="11 12">
    <name type="scientific">Eiseniibacteriota bacterium</name>
    <dbReference type="NCBI Taxonomy" id="2212470"/>
    <lineage>
        <taxon>Bacteria</taxon>
        <taxon>Candidatus Eiseniibacteriota</taxon>
    </lineage>
</organism>
<keyword evidence="6 8" id="KW-1133">Transmembrane helix</keyword>
<evidence type="ECO:0000256" key="4">
    <source>
        <dbReference type="ARBA" id="ARBA00022741"/>
    </source>
</evidence>
<dbReference type="InterPro" id="IPR003593">
    <property type="entry name" value="AAA+_ATPase"/>
</dbReference>
<accession>A0A956NDW2</accession>
<dbReference type="AlphaFoldDB" id="A0A956NDW2"/>
<dbReference type="PANTHER" id="PTHR43394:SF1">
    <property type="entry name" value="ATP-BINDING CASSETTE SUB-FAMILY B MEMBER 10, MITOCHONDRIAL"/>
    <property type="match status" value="1"/>
</dbReference>
<dbReference type="Gene3D" id="1.20.1560.10">
    <property type="entry name" value="ABC transporter type 1, transmembrane domain"/>
    <property type="match status" value="1"/>
</dbReference>
<dbReference type="GO" id="GO:0016887">
    <property type="term" value="F:ATP hydrolysis activity"/>
    <property type="evidence" value="ECO:0007669"/>
    <property type="project" value="InterPro"/>
</dbReference>
<dbReference type="SMART" id="SM00382">
    <property type="entry name" value="AAA"/>
    <property type="match status" value="1"/>
</dbReference>
<dbReference type="PROSITE" id="PS50929">
    <property type="entry name" value="ABC_TM1F"/>
    <property type="match status" value="1"/>
</dbReference>
<evidence type="ECO:0000259" key="9">
    <source>
        <dbReference type="PROSITE" id="PS50893"/>
    </source>
</evidence>
<comment type="subcellular location">
    <subcellularLocation>
        <location evidence="1">Cell membrane</location>
        <topology evidence="1">Multi-pass membrane protein</topology>
    </subcellularLocation>
</comment>
<dbReference type="InterPro" id="IPR017871">
    <property type="entry name" value="ABC_transporter-like_CS"/>
</dbReference>
<keyword evidence="4" id="KW-0547">Nucleotide-binding</keyword>
<evidence type="ECO:0000313" key="11">
    <source>
        <dbReference type="EMBL" id="MCA9757615.1"/>
    </source>
</evidence>
<dbReference type="PANTHER" id="PTHR43394">
    <property type="entry name" value="ATP-DEPENDENT PERMEASE MDL1, MITOCHONDRIAL"/>
    <property type="match status" value="1"/>
</dbReference>
<evidence type="ECO:0000256" key="6">
    <source>
        <dbReference type="ARBA" id="ARBA00022989"/>
    </source>
</evidence>
<feature type="transmembrane region" description="Helical" evidence="8">
    <location>
        <begin position="183"/>
        <end position="214"/>
    </location>
</feature>
<dbReference type="PROSITE" id="PS00211">
    <property type="entry name" value="ABC_TRANSPORTER_1"/>
    <property type="match status" value="1"/>
</dbReference>
<dbReference type="InterPro" id="IPR027417">
    <property type="entry name" value="P-loop_NTPase"/>
</dbReference>
<dbReference type="GO" id="GO:0005886">
    <property type="term" value="C:plasma membrane"/>
    <property type="evidence" value="ECO:0007669"/>
    <property type="project" value="UniProtKB-SubCell"/>
</dbReference>
<keyword evidence="2" id="KW-0813">Transport</keyword>
<dbReference type="InterPro" id="IPR039421">
    <property type="entry name" value="Type_1_exporter"/>
</dbReference>
<dbReference type="GO" id="GO:0015421">
    <property type="term" value="F:ABC-type oligopeptide transporter activity"/>
    <property type="evidence" value="ECO:0007669"/>
    <property type="project" value="TreeGrafter"/>
</dbReference>
<keyword evidence="7 8" id="KW-0472">Membrane</keyword>
<keyword evidence="5 11" id="KW-0067">ATP-binding</keyword>
<evidence type="ECO:0000256" key="2">
    <source>
        <dbReference type="ARBA" id="ARBA00022448"/>
    </source>
</evidence>
<dbReference type="EMBL" id="JAGQHS010000109">
    <property type="protein sequence ID" value="MCA9757615.1"/>
    <property type="molecule type" value="Genomic_DNA"/>
</dbReference>
<dbReference type="FunFam" id="3.40.50.300:FF:000287">
    <property type="entry name" value="Multidrug ABC transporter ATP-binding protein"/>
    <property type="match status" value="1"/>
</dbReference>
<protein>
    <submittedName>
        <fullName evidence="11">ABC transporter ATP-binding protein</fullName>
    </submittedName>
</protein>
<dbReference type="Pfam" id="PF00664">
    <property type="entry name" value="ABC_membrane"/>
    <property type="match status" value="1"/>
</dbReference>
<dbReference type="SUPFAM" id="SSF52540">
    <property type="entry name" value="P-loop containing nucleoside triphosphate hydrolases"/>
    <property type="match status" value="1"/>
</dbReference>
<dbReference type="GO" id="GO:0005524">
    <property type="term" value="F:ATP binding"/>
    <property type="evidence" value="ECO:0007669"/>
    <property type="project" value="UniProtKB-KW"/>
</dbReference>
<dbReference type="Pfam" id="PF00005">
    <property type="entry name" value="ABC_tran"/>
    <property type="match status" value="1"/>
</dbReference>